<name>A0AAD5HJG5_UMBRA</name>
<dbReference type="RefSeq" id="XP_051449735.1">
    <property type="nucleotide sequence ID" value="XM_051592836.1"/>
</dbReference>
<dbReference type="AlphaFoldDB" id="A0AAD5HJG5"/>
<proteinExistence type="predicted"/>
<gene>
    <name evidence="2" type="ORF">K450DRAFT_267385</name>
</gene>
<accession>A0AAD5HJG5</accession>
<evidence type="ECO:0000313" key="3">
    <source>
        <dbReference type="Proteomes" id="UP001206595"/>
    </source>
</evidence>
<organism evidence="2 3">
    <name type="scientific">Umbelopsis ramanniana AG</name>
    <dbReference type="NCBI Taxonomy" id="1314678"/>
    <lineage>
        <taxon>Eukaryota</taxon>
        <taxon>Fungi</taxon>
        <taxon>Fungi incertae sedis</taxon>
        <taxon>Mucoromycota</taxon>
        <taxon>Mucoromycotina</taxon>
        <taxon>Umbelopsidomycetes</taxon>
        <taxon>Umbelopsidales</taxon>
        <taxon>Umbelopsidaceae</taxon>
        <taxon>Umbelopsis</taxon>
    </lineage>
</organism>
<feature type="region of interest" description="Disordered" evidence="1">
    <location>
        <begin position="145"/>
        <end position="227"/>
    </location>
</feature>
<reference evidence="2" key="1">
    <citation type="submission" date="2021-06" db="EMBL/GenBank/DDBJ databases">
        <authorList>
            <consortium name="DOE Joint Genome Institute"/>
            <person name="Mondo S.J."/>
            <person name="Amses K.R."/>
            <person name="Simmons D.R."/>
            <person name="Longcore J.E."/>
            <person name="Seto K."/>
            <person name="Alves G.H."/>
            <person name="Bonds A.E."/>
            <person name="Quandt C.A."/>
            <person name="Davis W.J."/>
            <person name="Chang Y."/>
            <person name="Letcher P.M."/>
            <person name="Powell M.J."/>
            <person name="Kuo A."/>
            <person name="Labutti K."/>
            <person name="Pangilinan J."/>
            <person name="Andreopoulos W."/>
            <person name="Tritt A."/>
            <person name="Riley R."/>
            <person name="Hundley H."/>
            <person name="Johnson J."/>
            <person name="Lipzen A."/>
            <person name="Barry K."/>
            <person name="Berbee M.L."/>
            <person name="Buchler N.E."/>
            <person name="Grigoriev I.V."/>
            <person name="Spatafora J.W."/>
            <person name="Stajich J.E."/>
            <person name="James T.Y."/>
        </authorList>
    </citation>
    <scope>NUCLEOTIDE SEQUENCE</scope>
    <source>
        <strain evidence="2">AG</strain>
    </source>
</reference>
<protein>
    <submittedName>
        <fullName evidence="2">Uncharacterized protein</fullName>
    </submittedName>
</protein>
<evidence type="ECO:0000256" key="1">
    <source>
        <dbReference type="SAM" id="MobiDB-lite"/>
    </source>
</evidence>
<sequence>MDVNVVDDEAQYQAIRHNDRIWRIPIRNINDKKVLLLSDIQSFIPSATGVVSNDKLVPFVIDQNTGAQLLPKRIEVKTAGANIWDILHSDPNDQDVSTRIAQLESKYEDLINRLDRLLPASDDTSLETNPLHYLVINPNSRTQLDEDITESSGSSDCHRQALSSDGLSHENDELSEGSNDNVEVTPYAVDTCDDARHMSNTVPRLSVGSTLPVRQNTGDPDEPPSYENSILGNIRTLTERLLEFEAHIGNRHKSPRWLTERNEWLSRTPGNIEQFAIHLVELEMALLWTAVAESWINERETWLNLVMNARSLRHLAGALISLERHTLVLDEEWPTVRERWVNDLLEMLVVPYSHS</sequence>
<comment type="caution">
    <text evidence="2">The sequence shown here is derived from an EMBL/GenBank/DDBJ whole genome shotgun (WGS) entry which is preliminary data.</text>
</comment>
<keyword evidence="3" id="KW-1185">Reference proteome</keyword>
<feature type="compositionally biased region" description="Polar residues" evidence="1">
    <location>
        <begin position="150"/>
        <end position="166"/>
    </location>
</feature>
<dbReference type="Proteomes" id="UP001206595">
    <property type="component" value="Unassembled WGS sequence"/>
</dbReference>
<feature type="compositionally biased region" description="Polar residues" evidence="1">
    <location>
        <begin position="198"/>
        <end position="218"/>
    </location>
</feature>
<dbReference type="EMBL" id="MU620892">
    <property type="protein sequence ID" value="KAI8584731.1"/>
    <property type="molecule type" value="Genomic_DNA"/>
</dbReference>
<dbReference type="GeneID" id="75918178"/>
<reference evidence="2" key="2">
    <citation type="journal article" date="2022" name="Proc. Natl. Acad. Sci. U.S.A.">
        <title>Diploid-dominant life cycles characterize the early evolution of Fungi.</title>
        <authorList>
            <person name="Amses K.R."/>
            <person name="Simmons D.R."/>
            <person name="Longcore J.E."/>
            <person name="Mondo S.J."/>
            <person name="Seto K."/>
            <person name="Jeronimo G.H."/>
            <person name="Bonds A.E."/>
            <person name="Quandt C.A."/>
            <person name="Davis W.J."/>
            <person name="Chang Y."/>
            <person name="Federici B.A."/>
            <person name="Kuo A."/>
            <person name="LaButti K."/>
            <person name="Pangilinan J."/>
            <person name="Andreopoulos W."/>
            <person name="Tritt A."/>
            <person name="Riley R."/>
            <person name="Hundley H."/>
            <person name="Johnson J."/>
            <person name="Lipzen A."/>
            <person name="Barry K."/>
            <person name="Lang B.F."/>
            <person name="Cuomo C.A."/>
            <person name="Buchler N.E."/>
            <person name="Grigoriev I.V."/>
            <person name="Spatafora J.W."/>
            <person name="Stajich J.E."/>
            <person name="James T.Y."/>
        </authorList>
    </citation>
    <scope>NUCLEOTIDE SEQUENCE</scope>
    <source>
        <strain evidence="2">AG</strain>
    </source>
</reference>
<evidence type="ECO:0000313" key="2">
    <source>
        <dbReference type="EMBL" id="KAI8584731.1"/>
    </source>
</evidence>